<evidence type="ECO:0000313" key="4">
    <source>
        <dbReference type="EMBL" id="MBC9928789.1"/>
    </source>
</evidence>
<reference evidence="4 5" key="1">
    <citation type="submission" date="2020-09" db="EMBL/GenBank/DDBJ databases">
        <title>Genome sequences of type strains of Chitinophaga qingshengii and Chitinophaga varians.</title>
        <authorList>
            <person name="Kittiwongwattana C."/>
        </authorList>
    </citation>
    <scope>NUCLEOTIDE SEQUENCE [LARGE SCALE GENOMIC DNA]</scope>
    <source>
        <strain evidence="4 5">JCM 30026</strain>
    </source>
</reference>
<dbReference type="RefSeq" id="WP_188085958.1">
    <property type="nucleotide sequence ID" value="NZ_JACVFC010000001.1"/>
</dbReference>
<dbReference type="SUPFAM" id="SSF52172">
    <property type="entry name" value="CheY-like"/>
    <property type="match status" value="1"/>
</dbReference>
<feature type="domain" description="Response regulatory" evidence="3">
    <location>
        <begin position="4"/>
        <end position="121"/>
    </location>
</feature>
<dbReference type="InterPro" id="IPR011006">
    <property type="entry name" value="CheY-like_superfamily"/>
</dbReference>
<sequence>MKKTILIIDDSAPIRFLLEAMLSKEYNVVSAADGFVALTWLAKGNAVDCIITDLQMPNIDGWELLEYLSGSGLYQNIPVVVLSSQPDMEMHNTEHRYNNVYAFVQKPFDPMRLTEIVGQAINRPLMAIA</sequence>
<dbReference type="PANTHER" id="PTHR44591">
    <property type="entry name" value="STRESS RESPONSE REGULATOR PROTEIN 1"/>
    <property type="match status" value="1"/>
</dbReference>
<dbReference type="InterPro" id="IPR001789">
    <property type="entry name" value="Sig_transdc_resp-reg_receiver"/>
</dbReference>
<gene>
    <name evidence="4" type="ORF">ICL07_00280</name>
</gene>
<proteinExistence type="predicted"/>
<evidence type="ECO:0000313" key="5">
    <source>
        <dbReference type="Proteomes" id="UP000659124"/>
    </source>
</evidence>
<evidence type="ECO:0000256" key="1">
    <source>
        <dbReference type="ARBA" id="ARBA00022553"/>
    </source>
</evidence>
<dbReference type="SMART" id="SM00448">
    <property type="entry name" value="REC"/>
    <property type="match status" value="1"/>
</dbReference>
<dbReference type="PANTHER" id="PTHR44591:SF25">
    <property type="entry name" value="CHEMOTAXIS TWO-COMPONENT RESPONSE REGULATOR"/>
    <property type="match status" value="1"/>
</dbReference>
<feature type="modified residue" description="4-aspartylphosphate" evidence="2">
    <location>
        <position position="53"/>
    </location>
</feature>
<accession>A0ABR7TEX8</accession>
<dbReference type="Gene3D" id="3.40.50.2300">
    <property type="match status" value="1"/>
</dbReference>
<dbReference type="InterPro" id="IPR050595">
    <property type="entry name" value="Bact_response_regulator"/>
</dbReference>
<keyword evidence="1 2" id="KW-0597">Phosphoprotein</keyword>
<comment type="caution">
    <text evidence="4">The sequence shown here is derived from an EMBL/GenBank/DDBJ whole genome shotgun (WGS) entry which is preliminary data.</text>
</comment>
<evidence type="ECO:0000256" key="2">
    <source>
        <dbReference type="PROSITE-ProRule" id="PRU00169"/>
    </source>
</evidence>
<keyword evidence="5" id="KW-1185">Reference proteome</keyword>
<organism evidence="4 5">
    <name type="scientific">Chitinophaga qingshengii</name>
    <dbReference type="NCBI Taxonomy" id="1569794"/>
    <lineage>
        <taxon>Bacteria</taxon>
        <taxon>Pseudomonadati</taxon>
        <taxon>Bacteroidota</taxon>
        <taxon>Chitinophagia</taxon>
        <taxon>Chitinophagales</taxon>
        <taxon>Chitinophagaceae</taxon>
        <taxon>Chitinophaga</taxon>
    </lineage>
</organism>
<protein>
    <submittedName>
        <fullName evidence="4">Response regulator</fullName>
    </submittedName>
</protein>
<dbReference type="EMBL" id="JACVFC010000001">
    <property type="protein sequence ID" value="MBC9928789.1"/>
    <property type="molecule type" value="Genomic_DNA"/>
</dbReference>
<dbReference type="Proteomes" id="UP000659124">
    <property type="component" value="Unassembled WGS sequence"/>
</dbReference>
<name>A0ABR7TEX8_9BACT</name>
<evidence type="ECO:0000259" key="3">
    <source>
        <dbReference type="PROSITE" id="PS50110"/>
    </source>
</evidence>
<dbReference type="Pfam" id="PF00072">
    <property type="entry name" value="Response_reg"/>
    <property type="match status" value="1"/>
</dbReference>
<dbReference type="PROSITE" id="PS50110">
    <property type="entry name" value="RESPONSE_REGULATORY"/>
    <property type="match status" value="1"/>
</dbReference>